<proteinExistence type="predicted"/>
<comment type="caution">
    <text evidence="3">The sequence shown here is derived from an EMBL/GenBank/DDBJ whole genome shotgun (WGS) entry which is preliminary data.</text>
</comment>
<sequence length="189" mass="21401">MANNESNPRKDLDESCVFCLIAHNRDEVTTVIKQDEELVCFSDIYPAAPHHYLVVPREHILSCRSLNRRNIDLVERMAKFGKEVLFEQGITDLKDVRLRGGAVCSTVALQQEGPGFNSFCMEFACSPCAGSHRVLWLPHTLQKYVCWLIGLSKLPLGVHECVHGCLCVALQWTAGDRHQLPCDPLWKKR</sequence>
<evidence type="ECO:0000256" key="1">
    <source>
        <dbReference type="PROSITE-ProRule" id="PRU00464"/>
    </source>
</evidence>
<evidence type="ECO:0000313" key="4">
    <source>
        <dbReference type="Proteomes" id="UP001352852"/>
    </source>
</evidence>
<dbReference type="PANTHER" id="PTHR12486">
    <property type="entry name" value="APRATAXIN-RELATED"/>
    <property type="match status" value="1"/>
</dbReference>
<dbReference type="InterPro" id="IPR011146">
    <property type="entry name" value="HIT-like"/>
</dbReference>
<feature type="domain" description="HIT" evidence="2">
    <location>
        <begin position="17"/>
        <end position="60"/>
    </location>
</feature>
<dbReference type="EMBL" id="JAHUTJ010024800">
    <property type="protein sequence ID" value="MED6273234.1"/>
    <property type="molecule type" value="Genomic_DNA"/>
</dbReference>
<evidence type="ECO:0000313" key="3">
    <source>
        <dbReference type="EMBL" id="MED6273234.1"/>
    </source>
</evidence>
<gene>
    <name evidence="3" type="ORF">CHARACLAT_004467</name>
</gene>
<name>A0ABU7DHE1_9TELE</name>
<organism evidence="3 4">
    <name type="scientific">Characodon lateralis</name>
    <dbReference type="NCBI Taxonomy" id="208331"/>
    <lineage>
        <taxon>Eukaryota</taxon>
        <taxon>Metazoa</taxon>
        <taxon>Chordata</taxon>
        <taxon>Craniata</taxon>
        <taxon>Vertebrata</taxon>
        <taxon>Euteleostomi</taxon>
        <taxon>Actinopterygii</taxon>
        <taxon>Neopterygii</taxon>
        <taxon>Teleostei</taxon>
        <taxon>Neoteleostei</taxon>
        <taxon>Acanthomorphata</taxon>
        <taxon>Ovalentaria</taxon>
        <taxon>Atherinomorphae</taxon>
        <taxon>Cyprinodontiformes</taxon>
        <taxon>Goodeidae</taxon>
        <taxon>Characodon</taxon>
    </lineage>
</organism>
<dbReference type="SUPFAM" id="SSF54197">
    <property type="entry name" value="HIT-like"/>
    <property type="match status" value="1"/>
</dbReference>
<accession>A0ABU7DHE1</accession>
<dbReference type="Proteomes" id="UP001352852">
    <property type="component" value="Unassembled WGS sequence"/>
</dbReference>
<protein>
    <recommendedName>
        <fullName evidence="2">HIT domain-containing protein</fullName>
    </recommendedName>
</protein>
<dbReference type="Gene3D" id="3.30.428.10">
    <property type="entry name" value="HIT-like"/>
    <property type="match status" value="1"/>
</dbReference>
<comment type="caution">
    <text evidence="1">Lacks conserved residue(s) required for the propagation of feature annotation.</text>
</comment>
<reference evidence="3 4" key="1">
    <citation type="submission" date="2021-06" db="EMBL/GenBank/DDBJ databases">
        <authorList>
            <person name="Palmer J.M."/>
        </authorList>
    </citation>
    <scope>NUCLEOTIDE SEQUENCE [LARGE SCALE GENOMIC DNA]</scope>
    <source>
        <strain evidence="3 4">CL_MEX2019</strain>
        <tissue evidence="3">Muscle</tissue>
    </source>
</reference>
<dbReference type="InterPro" id="IPR036265">
    <property type="entry name" value="HIT-like_sf"/>
</dbReference>
<dbReference type="PANTHER" id="PTHR12486:SF6">
    <property type="entry name" value="ADENOSINE 5'-MONOPHOSPHORAMIDASE HINT3"/>
    <property type="match status" value="1"/>
</dbReference>
<keyword evidence="4" id="KW-1185">Reference proteome</keyword>
<evidence type="ECO:0000259" key="2">
    <source>
        <dbReference type="PROSITE" id="PS51084"/>
    </source>
</evidence>
<dbReference type="PROSITE" id="PS51084">
    <property type="entry name" value="HIT_2"/>
    <property type="match status" value="1"/>
</dbReference>
<dbReference type="Pfam" id="PF11969">
    <property type="entry name" value="DcpS_C"/>
    <property type="match status" value="1"/>
</dbReference>